<organism evidence="2 3">
    <name type="scientific">Romeriopsis navalis LEGE 11480</name>
    <dbReference type="NCBI Taxonomy" id="2777977"/>
    <lineage>
        <taxon>Bacteria</taxon>
        <taxon>Bacillati</taxon>
        <taxon>Cyanobacteriota</taxon>
        <taxon>Cyanophyceae</taxon>
        <taxon>Leptolyngbyales</taxon>
        <taxon>Leptolyngbyaceae</taxon>
        <taxon>Romeriopsis</taxon>
        <taxon>Romeriopsis navalis</taxon>
    </lineage>
</organism>
<keyword evidence="1" id="KW-0812">Transmembrane</keyword>
<proteinExistence type="predicted"/>
<keyword evidence="3" id="KW-1185">Reference proteome</keyword>
<dbReference type="Proteomes" id="UP000625316">
    <property type="component" value="Unassembled WGS sequence"/>
</dbReference>
<comment type="caution">
    <text evidence="2">The sequence shown here is derived from an EMBL/GenBank/DDBJ whole genome shotgun (WGS) entry which is preliminary data.</text>
</comment>
<keyword evidence="1" id="KW-0472">Membrane</keyword>
<protein>
    <submittedName>
        <fullName evidence="2">Uncharacterized protein</fullName>
    </submittedName>
</protein>
<keyword evidence="1" id="KW-1133">Transmembrane helix</keyword>
<name>A0A928VLR5_9CYAN</name>
<feature type="transmembrane region" description="Helical" evidence="1">
    <location>
        <begin position="118"/>
        <end position="136"/>
    </location>
</feature>
<evidence type="ECO:0000313" key="2">
    <source>
        <dbReference type="EMBL" id="MBE9030053.1"/>
    </source>
</evidence>
<sequence>MDVLVLIIALISCALWIYNYFFHKQVYQEIEYTDQSTDNIDPWRWRKPNEDMGVVIGENLLYEGDQPLTLKDDAEVSTLIPRSRFNLTDPINHFLGFGCLGLTAFGLLSALIQRPEGWTWLAGVCFLGMGIGWLLINTGSQAKRINLYPDRIEVMTKYAFFLYRNHCYRPHAKLQFKGNYQSMMNMESGQGEPDYKLTVIQPLFGFFPAQRQFLIACNQTQGSWIVSGLKHWNQRAVMTESPSNG</sequence>
<reference evidence="2" key="1">
    <citation type="submission" date="2020-10" db="EMBL/GenBank/DDBJ databases">
        <authorList>
            <person name="Castelo-Branco R."/>
            <person name="Eusebio N."/>
            <person name="Adriana R."/>
            <person name="Vieira A."/>
            <person name="Brugerolle De Fraissinette N."/>
            <person name="Rezende De Castro R."/>
            <person name="Schneider M.P."/>
            <person name="Vasconcelos V."/>
            <person name="Leao P.N."/>
        </authorList>
    </citation>
    <scope>NUCLEOTIDE SEQUENCE</scope>
    <source>
        <strain evidence="2">LEGE 11480</strain>
    </source>
</reference>
<dbReference type="RefSeq" id="WP_264324879.1">
    <property type="nucleotide sequence ID" value="NZ_JADEXQ010000027.1"/>
</dbReference>
<accession>A0A928VLR5</accession>
<feature type="transmembrane region" description="Helical" evidence="1">
    <location>
        <begin position="6"/>
        <end position="22"/>
    </location>
</feature>
<dbReference type="EMBL" id="JADEXQ010000027">
    <property type="protein sequence ID" value="MBE9030053.1"/>
    <property type="molecule type" value="Genomic_DNA"/>
</dbReference>
<evidence type="ECO:0000313" key="3">
    <source>
        <dbReference type="Proteomes" id="UP000625316"/>
    </source>
</evidence>
<feature type="transmembrane region" description="Helical" evidence="1">
    <location>
        <begin position="91"/>
        <end position="112"/>
    </location>
</feature>
<dbReference type="AlphaFoldDB" id="A0A928VLR5"/>
<gene>
    <name evidence="2" type="ORF">IQ266_09970</name>
</gene>
<evidence type="ECO:0000256" key="1">
    <source>
        <dbReference type="SAM" id="Phobius"/>
    </source>
</evidence>